<evidence type="ECO:0000256" key="5">
    <source>
        <dbReference type="RuleBase" id="RU003829"/>
    </source>
</evidence>
<accession>A0A9J6FPJ3</accession>
<evidence type="ECO:0000256" key="1">
    <source>
        <dbReference type="ARBA" id="ARBA00006019"/>
    </source>
</evidence>
<dbReference type="Pfam" id="PF00888">
    <property type="entry name" value="Cullin"/>
    <property type="match status" value="1"/>
</dbReference>
<dbReference type="GO" id="GO:0031461">
    <property type="term" value="C:cullin-RING ubiquitin ligase complex"/>
    <property type="evidence" value="ECO:0007669"/>
    <property type="project" value="InterPro"/>
</dbReference>
<dbReference type="PANTHER" id="PTHR11932">
    <property type="entry name" value="CULLIN"/>
    <property type="match status" value="1"/>
</dbReference>
<dbReference type="SUPFAM" id="SSF74788">
    <property type="entry name" value="Cullin repeat-like"/>
    <property type="match status" value="1"/>
</dbReference>
<dbReference type="InterPro" id="IPR059120">
    <property type="entry name" value="Cullin-like_AB"/>
</dbReference>
<dbReference type="InterPro" id="IPR036388">
    <property type="entry name" value="WH-like_DNA-bd_sf"/>
</dbReference>
<dbReference type="SUPFAM" id="SSF46785">
    <property type="entry name" value="Winged helix' DNA-binding domain"/>
    <property type="match status" value="1"/>
</dbReference>
<dbReference type="Gene3D" id="1.10.10.10">
    <property type="entry name" value="Winged helix-like DNA-binding domain superfamily/Winged helix DNA-binding domain"/>
    <property type="match status" value="1"/>
</dbReference>
<dbReference type="PROSITE" id="PS01256">
    <property type="entry name" value="CULLIN_1"/>
    <property type="match status" value="1"/>
</dbReference>
<dbReference type="GO" id="GO:0006511">
    <property type="term" value="P:ubiquitin-dependent protein catabolic process"/>
    <property type="evidence" value="ECO:0007669"/>
    <property type="project" value="InterPro"/>
</dbReference>
<proteinExistence type="inferred from homology"/>
<dbReference type="PROSITE" id="PS50069">
    <property type="entry name" value="CULLIN_2"/>
    <property type="match status" value="2"/>
</dbReference>
<dbReference type="InterPro" id="IPR045093">
    <property type="entry name" value="Cullin"/>
</dbReference>
<evidence type="ECO:0000256" key="2">
    <source>
        <dbReference type="ARBA" id="ARBA00022499"/>
    </source>
</evidence>
<dbReference type="InterPro" id="IPR016158">
    <property type="entry name" value="Cullin_homology"/>
</dbReference>
<comment type="caution">
    <text evidence="7">The sequence shown here is derived from an EMBL/GenBank/DDBJ whole genome shotgun (WGS) entry which is preliminary data.</text>
</comment>
<dbReference type="OrthoDB" id="27073at2759"/>
<dbReference type="Gene3D" id="1.20.1310.10">
    <property type="entry name" value="Cullin Repeats"/>
    <property type="match status" value="3"/>
</dbReference>
<dbReference type="Proteomes" id="UP000821853">
    <property type="component" value="Unassembled WGS sequence"/>
</dbReference>
<dbReference type="InterPro" id="IPR016159">
    <property type="entry name" value="Cullin_repeat-like_dom_sf"/>
</dbReference>
<dbReference type="InterPro" id="IPR036390">
    <property type="entry name" value="WH_DNA-bd_sf"/>
</dbReference>
<dbReference type="SUPFAM" id="SSF75632">
    <property type="entry name" value="Cullin homology domain"/>
    <property type="match status" value="1"/>
</dbReference>
<dbReference type="Gene3D" id="4.10.1030.10">
    <property type="entry name" value="Ring Box Chain A, domain 5"/>
    <property type="match status" value="1"/>
</dbReference>
<sequence length="561" mass="64958">MTRVLYMELYDCVYSYASSMSRDSIKANANTGCPPDQLLMWQLYGRIENFLENYLESLSADGEYLMNEHFLRFYVHAWEQYKFSSTALDGICAFLNRTCLRRMSALRKEQCYEIYDLALILWNRMIIFKFKDQLINSVLQLIEKARNGEEIDMGLVRVALTSFVEVSVDNDDPSDKKPGLKTYETVFQSSFMEATQCYYRRVIAEYLDKHSALEYVKWVDVCLREEERRAQLYMHESTLKPLLAFCEKVLVEDRLEVCKTYSALISSEFENHAEFIRSLNNTCGKLVNSNPVTSLANSSAKSAELLARYCGDLLDKTSRNPHVPDIDDGLNDALILYKYLDDKDVFQEFYACMLARGYPVGPDFTAVVVTSCAWPFKEEATCNLPLTLQQCWHLFHTFYSGKYSSRKLTWLYSVSSGELATNCFKNTHTLKASMYRREDTSSQAASQLQSDAVLYLNENYRNKRVRVNINVPMKAQVKAEQETAYKTARDDRKLRIQATIVRIMKARRTLKHKDLVAEVLSQLSPRFKPEVLMVKACIDILLDKEYIERAPEDVDVYNYVA</sequence>
<dbReference type="AlphaFoldDB" id="A0A9J6FPJ3"/>
<dbReference type="InterPro" id="IPR019559">
    <property type="entry name" value="Cullin_neddylation_domain"/>
</dbReference>
<keyword evidence="3" id="KW-0832">Ubl conjugation</keyword>
<gene>
    <name evidence="7" type="ORF">HPB48_002322</name>
</gene>
<dbReference type="Pfam" id="PF10557">
    <property type="entry name" value="Cullin_Nedd8"/>
    <property type="match status" value="1"/>
</dbReference>
<dbReference type="EMBL" id="JABSTR010000003">
    <property type="protein sequence ID" value="KAH9365154.1"/>
    <property type="molecule type" value="Genomic_DNA"/>
</dbReference>
<dbReference type="VEuPathDB" id="VectorBase:HLOH_065088"/>
<dbReference type="InterPro" id="IPR036317">
    <property type="entry name" value="Cullin_homology_sf"/>
</dbReference>
<feature type="domain" description="Cullin family profile" evidence="6">
    <location>
        <begin position="301"/>
        <end position="356"/>
    </location>
</feature>
<dbReference type="SMART" id="SM00884">
    <property type="entry name" value="Cullin_Nedd8"/>
    <property type="match status" value="1"/>
</dbReference>
<evidence type="ECO:0000313" key="7">
    <source>
        <dbReference type="EMBL" id="KAH9365154.1"/>
    </source>
</evidence>
<evidence type="ECO:0000259" key="6">
    <source>
        <dbReference type="PROSITE" id="PS50069"/>
    </source>
</evidence>
<dbReference type="FunFam" id="1.20.1310.10:FF:000001">
    <property type="entry name" value="Cullin 3"/>
    <property type="match status" value="1"/>
</dbReference>
<dbReference type="InterPro" id="IPR016157">
    <property type="entry name" value="Cullin_CS"/>
</dbReference>
<organism evidence="7 8">
    <name type="scientific">Haemaphysalis longicornis</name>
    <name type="common">Bush tick</name>
    <dbReference type="NCBI Taxonomy" id="44386"/>
    <lineage>
        <taxon>Eukaryota</taxon>
        <taxon>Metazoa</taxon>
        <taxon>Ecdysozoa</taxon>
        <taxon>Arthropoda</taxon>
        <taxon>Chelicerata</taxon>
        <taxon>Arachnida</taxon>
        <taxon>Acari</taxon>
        <taxon>Parasitiformes</taxon>
        <taxon>Ixodida</taxon>
        <taxon>Ixodoidea</taxon>
        <taxon>Ixodidae</taxon>
        <taxon>Haemaphysalinae</taxon>
        <taxon>Haemaphysalis</taxon>
    </lineage>
</organism>
<evidence type="ECO:0000256" key="3">
    <source>
        <dbReference type="ARBA" id="ARBA00022843"/>
    </source>
</evidence>
<feature type="domain" description="Cullin family profile" evidence="6">
    <location>
        <begin position="362"/>
        <end position="436"/>
    </location>
</feature>
<name>A0A9J6FPJ3_HAELO</name>
<comment type="similarity">
    <text evidence="1 4 5">Belongs to the cullin family.</text>
</comment>
<dbReference type="Pfam" id="PF26557">
    <property type="entry name" value="Cullin_AB"/>
    <property type="match status" value="1"/>
</dbReference>
<keyword evidence="8" id="KW-1185">Reference proteome</keyword>
<evidence type="ECO:0000256" key="4">
    <source>
        <dbReference type="PROSITE-ProRule" id="PRU00330"/>
    </source>
</evidence>
<dbReference type="InterPro" id="IPR001373">
    <property type="entry name" value="Cullin_N"/>
</dbReference>
<dbReference type="FunFam" id="1.10.10.10:FF:000014">
    <property type="entry name" value="Cullin 1"/>
    <property type="match status" value="1"/>
</dbReference>
<dbReference type="SMART" id="SM00182">
    <property type="entry name" value="CULLIN"/>
    <property type="match status" value="1"/>
</dbReference>
<protein>
    <recommendedName>
        <fullName evidence="6">Cullin family profile domain-containing protein</fullName>
    </recommendedName>
</protein>
<evidence type="ECO:0000313" key="8">
    <source>
        <dbReference type="Proteomes" id="UP000821853"/>
    </source>
</evidence>
<reference evidence="7 8" key="1">
    <citation type="journal article" date="2020" name="Cell">
        <title>Large-Scale Comparative Analyses of Tick Genomes Elucidate Their Genetic Diversity and Vector Capacities.</title>
        <authorList>
            <consortium name="Tick Genome and Microbiome Consortium (TIGMIC)"/>
            <person name="Jia N."/>
            <person name="Wang J."/>
            <person name="Shi W."/>
            <person name="Du L."/>
            <person name="Sun Y."/>
            <person name="Zhan W."/>
            <person name="Jiang J.F."/>
            <person name="Wang Q."/>
            <person name="Zhang B."/>
            <person name="Ji P."/>
            <person name="Bell-Sakyi L."/>
            <person name="Cui X.M."/>
            <person name="Yuan T.T."/>
            <person name="Jiang B.G."/>
            <person name="Yang W.F."/>
            <person name="Lam T.T."/>
            <person name="Chang Q.C."/>
            <person name="Ding S.J."/>
            <person name="Wang X.J."/>
            <person name="Zhu J.G."/>
            <person name="Ruan X.D."/>
            <person name="Zhao L."/>
            <person name="Wei J.T."/>
            <person name="Ye R.Z."/>
            <person name="Que T.C."/>
            <person name="Du C.H."/>
            <person name="Zhou Y.H."/>
            <person name="Cheng J.X."/>
            <person name="Dai P.F."/>
            <person name="Guo W.B."/>
            <person name="Han X.H."/>
            <person name="Huang E.J."/>
            <person name="Li L.F."/>
            <person name="Wei W."/>
            <person name="Gao Y.C."/>
            <person name="Liu J.Z."/>
            <person name="Shao H.Z."/>
            <person name="Wang X."/>
            <person name="Wang C.C."/>
            <person name="Yang T.C."/>
            <person name="Huo Q.B."/>
            <person name="Li W."/>
            <person name="Chen H.Y."/>
            <person name="Chen S.E."/>
            <person name="Zhou L.G."/>
            <person name="Ni X.B."/>
            <person name="Tian J.H."/>
            <person name="Sheng Y."/>
            <person name="Liu T."/>
            <person name="Pan Y.S."/>
            <person name="Xia L.Y."/>
            <person name="Li J."/>
            <person name="Zhao F."/>
            <person name="Cao W.C."/>
        </authorList>
    </citation>
    <scope>NUCLEOTIDE SEQUENCE [LARGE SCALE GENOMIC DNA]</scope>
    <source>
        <strain evidence="7">HaeL-2018</strain>
    </source>
</reference>
<keyword evidence="2" id="KW-1017">Isopeptide bond</keyword>
<dbReference type="GO" id="GO:0031625">
    <property type="term" value="F:ubiquitin protein ligase binding"/>
    <property type="evidence" value="ECO:0007669"/>
    <property type="project" value="InterPro"/>
</dbReference>